<sequence>MSIQCEHSIGNDPRHLRTCLKCGKEVSGRWLRNPLRESTLAFRASKDPEFTESLVRFAQSRAGDGQVRSLLTRNFHREIREELSDALNYLCWLSDQKHVQGDEGLNAGELACLSHVCEAWKWLHVGGDE</sequence>
<evidence type="ECO:0000313" key="3">
    <source>
        <dbReference type="EMBL" id="CAB4200233.1"/>
    </source>
</evidence>
<dbReference type="EMBL" id="LR797295">
    <property type="protein sequence ID" value="CAB4200233.1"/>
    <property type="molecule type" value="Genomic_DNA"/>
</dbReference>
<gene>
    <name evidence="2" type="ORF">UFOVP1156_46</name>
    <name evidence="3" type="ORF">UFOVP1346_30</name>
    <name evidence="1" type="ORF">UFOVP921_10</name>
</gene>
<accession>A0A6J5PKS8</accession>
<name>A0A6J5PKS8_9CAUD</name>
<protein>
    <submittedName>
        <fullName evidence="1">Uncharacterized protein</fullName>
    </submittedName>
</protein>
<evidence type="ECO:0000313" key="1">
    <source>
        <dbReference type="EMBL" id="CAB4171712.1"/>
    </source>
</evidence>
<evidence type="ECO:0000313" key="2">
    <source>
        <dbReference type="EMBL" id="CAB4187672.1"/>
    </source>
</evidence>
<dbReference type="EMBL" id="LR796875">
    <property type="protein sequence ID" value="CAB4171712.1"/>
    <property type="molecule type" value="Genomic_DNA"/>
</dbReference>
<proteinExistence type="predicted"/>
<reference evidence="1" key="1">
    <citation type="submission" date="2020-05" db="EMBL/GenBank/DDBJ databases">
        <authorList>
            <person name="Chiriac C."/>
            <person name="Salcher M."/>
            <person name="Ghai R."/>
            <person name="Kavagutti S V."/>
        </authorList>
    </citation>
    <scope>NUCLEOTIDE SEQUENCE</scope>
</reference>
<organism evidence="1">
    <name type="scientific">uncultured Caudovirales phage</name>
    <dbReference type="NCBI Taxonomy" id="2100421"/>
    <lineage>
        <taxon>Viruses</taxon>
        <taxon>Duplodnaviria</taxon>
        <taxon>Heunggongvirae</taxon>
        <taxon>Uroviricota</taxon>
        <taxon>Caudoviricetes</taxon>
        <taxon>Peduoviridae</taxon>
        <taxon>Maltschvirus</taxon>
        <taxon>Maltschvirus maltsch</taxon>
    </lineage>
</organism>
<dbReference type="EMBL" id="LR797103">
    <property type="protein sequence ID" value="CAB4187672.1"/>
    <property type="molecule type" value="Genomic_DNA"/>
</dbReference>